<gene>
    <name evidence="2" type="ORF">Micbo1qcDRAFT_180314</name>
</gene>
<feature type="compositionally biased region" description="Polar residues" evidence="1">
    <location>
        <begin position="502"/>
        <end position="517"/>
    </location>
</feature>
<proteinExistence type="predicted"/>
<feature type="compositionally biased region" description="Polar residues" evidence="1">
    <location>
        <begin position="1719"/>
        <end position="1728"/>
    </location>
</feature>
<feature type="compositionally biased region" description="Polar residues" evidence="1">
    <location>
        <begin position="274"/>
        <end position="287"/>
    </location>
</feature>
<feature type="compositionally biased region" description="Pro residues" evidence="1">
    <location>
        <begin position="533"/>
        <end position="543"/>
    </location>
</feature>
<dbReference type="InParanoid" id="A0A136IM39"/>
<feature type="compositionally biased region" description="Low complexity" evidence="1">
    <location>
        <begin position="127"/>
        <end position="139"/>
    </location>
</feature>
<feature type="region of interest" description="Disordered" evidence="1">
    <location>
        <begin position="1577"/>
        <end position="1728"/>
    </location>
</feature>
<feature type="compositionally biased region" description="Polar residues" evidence="1">
    <location>
        <begin position="188"/>
        <end position="200"/>
    </location>
</feature>
<feature type="region of interest" description="Disordered" evidence="1">
    <location>
        <begin position="1447"/>
        <end position="1466"/>
    </location>
</feature>
<feature type="compositionally biased region" description="Polar residues" evidence="1">
    <location>
        <begin position="388"/>
        <end position="397"/>
    </location>
</feature>
<name>A0A136IM39_9PEZI</name>
<feature type="compositionally biased region" description="Low complexity" evidence="1">
    <location>
        <begin position="1695"/>
        <end position="1718"/>
    </location>
</feature>
<feature type="compositionally biased region" description="Basic and acidic residues" evidence="1">
    <location>
        <begin position="1627"/>
        <end position="1640"/>
    </location>
</feature>
<sequence>MAGTPNFGAPSLNMAISVRVEVYDSREAASKKKGAPMAKFRMRTPASTTFGDLGISVAQRYMKESAGAIKTRPTITSIVDKEDCAFDVDDTIDIVVPNEAIRFVLDRTAQQQQAQLLPPPAISRQDPAPASSSRVAPPSNGVRRASAASVQATPWTSIPVAQPQTSSTVPTPTSRSASPKGPTRDSAMASNREQTHQVSSVGPHLASPKKRDPYDIDSDSEANDPPSRENGVHRRRPSLPSSAQTRRKTQGPRQSDGPLAQGPLVRSRLPAPTANVSADTQRSTPAQAISIAGSSGSDSLVGVTPDRRPDPSQKTQSREKALAQIRNGANVVAVSAADSKEVLGMSSSPENRSHGENTTTGHPNINGSMGRVDHVSVNDDSSKDGDLPTQNMPSSRAPSLRCLGKRSYHTVNEHIEILDFDTEFPGFDELSDFEIRPTARSFMSEPNHRTRTPSRSSMKAPRTVVQTHDFQSSIHPRSSPLESKQRRLSQSKRRAQSKSGQTQLSHEPTLKRGSNNRASREPSVVLLRSSPLAKPPQKPPPTTKTPSSAERGLSGDTIRRWVALRQAKTSKPSPVEEVQVVTKSMSAEAAVRRVKSMTELKFKAKPKQSEIPSSFFAESSGDDSSEADSVIEADGHDELEEAALPEPRQSMSPLKQQSSRASSRRSSLSSRRSTFKRGHIPSSPFHPVDSLATEAEKGQEAEPLQRFGRGYAKRVRQVFSDASESSDVEMGSKQSNLPTADRVAVPVEPNMAYSGKHSPPVNQELTSESLSHLQPEGVLITKAPPSTHPARRPWWHPWGWINRYETVFLPGGIIGNGPFEGYELFNERPGVYIVDCEPPTDDLLAAEDITCKKDQFRLLCRREHRHQRRLQGNYLEHEEDGYDSPAELALEFGMDDDLHVGLDLAGSLEISDSVGSGSELDSEDSASSDNLENGEETSIPHQDGQIGADQKASSIASDRPPSHHAGGAMGVDDQPEALVMDVTHDQQVLERSLKRTLVDETLAEKATRMERTRHFALTGEASSQSQEPVSTPVHSPVQLKQLTRASTATSGNSTSTSVQITRQLVSCCVKSPPSNQELAILLSSSPSKRDRGHPEAGIATDSHENISESESSASSRRAATMGGCTIPEPLVEVPQTPAKERSASKSEDTSDQAQITEPAVVPGSPRASNGHGSSIIVEESDSAKSKFVVEIPALSQDQRAGYSAPKTDPSTSPQRLRSFGEINATENDNHSPLLSLPRLTGESDSEDEAVSPTVVARARRRVTFGGEIDGPDKKAAVIPGTLPRSPAITRRSDVMPISTSPLKRKSPAKDKPVASKRVSVVSFALSDSDPEDEDSIVSLEGMPNIVATKAVEHFKDCKQKAKGQTPTRSSPSVSVATTFSSGRLSPSQPLPSTYARPRVVTPIPPPVIPTSSTSSLHLNRPNIIEIKSSESSDSNKDSDVVMISESILPPRATQSSHAASTASLDTMQPVTSVTPLRLPKGEVVNVPDIEISVSPLCSSPLVHKHVEPQPDPGQKTKKNKKSGKKRRKSSGNTAPQEGPPQESMPQQPVDSPLVRAPARASMQLLVSMARYRGQQDYGLGLKSANKRHGRNTEERRRRRRSSQRIDLENRGCPSLNASTSACGQKRKHDEGETQQPEHEAPGATNYSTLLSGTMLRDAAVLASKSPKNKKRKLTHPEDEEDGGIGSHRLVEKGMPPQSSSTNGPSSSHPSLISPPTTSRPSSAGSRGV</sequence>
<feature type="compositionally biased region" description="Polar residues" evidence="1">
    <location>
        <begin position="464"/>
        <end position="482"/>
    </location>
</feature>
<feature type="region of interest" description="Disordered" evidence="1">
    <location>
        <begin position="438"/>
        <end position="557"/>
    </location>
</feature>
<feature type="compositionally biased region" description="Basic and acidic residues" evidence="1">
    <location>
        <begin position="305"/>
        <end position="321"/>
    </location>
</feature>
<dbReference type="EMBL" id="KQ964272">
    <property type="protein sequence ID" value="KXJ85914.1"/>
    <property type="molecule type" value="Genomic_DNA"/>
</dbReference>
<protein>
    <submittedName>
        <fullName evidence="2">Uncharacterized protein</fullName>
    </submittedName>
</protein>
<accession>A0A136IM39</accession>
<feature type="compositionally biased region" description="Basic and acidic residues" evidence="1">
    <location>
        <begin position="371"/>
        <end position="386"/>
    </location>
</feature>
<dbReference type="Proteomes" id="UP000070501">
    <property type="component" value="Unassembled WGS sequence"/>
</dbReference>
<feature type="compositionally biased region" description="Low complexity" evidence="1">
    <location>
        <begin position="658"/>
        <end position="672"/>
    </location>
</feature>
<feature type="compositionally biased region" description="Basic residues" evidence="1">
    <location>
        <begin position="486"/>
        <end position="496"/>
    </location>
</feature>
<feature type="compositionally biased region" description="Low complexity" evidence="1">
    <location>
        <begin position="1452"/>
        <end position="1463"/>
    </location>
</feature>
<feature type="compositionally biased region" description="Low complexity" evidence="1">
    <location>
        <begin position="288"/>
        <end position="297"/>
    </location>
</feature>
<feature type="compositionally biased region" description="Basic and acidic residues" evidence="1">
    <location>
        <begin position="1138"/>
        <end position="1148"/>
    </location>
</feature>
<keyword evidence="3" id="KW-1185">Reference proteome</keyword>
<dbReference type="OrthoDB" id="4775403at2759"/>
<feature type="region of interest" description="Disordered" evidence="1">
    <location>
        <begin position="343"/>
        <end position="400"/>
    </location>
</feature>
<feature type="region of interest" description="Disordered" evidence="1">
    <location>
        <begin position="1501"/>
        <end position="1552"/>
    </location>
</feature>
<feature type="region of interest" description="Disordered" evidence="1">
    <location>
        <begin position="112"/>
        <end position="321"/>
    </location>
</feature>
<feature type="compositionally biased region" description="Polar residues" evidence="1">
    <location>
        <begin position="1362"/>
        <end position="1391"/>
    </location>
</feature>
<feature type="compositionally biased region" description="Low complexity" evidence="1">
    <location>
        <begin position="1108"/>
        <end position="1119"/>
    </location>
</feature>
<evidence type="ECO:0000313" key="3">
    <source>
        <dbReference type="Proteomes" id="UP000070501"/>
    </source>
</evidence>
<evidence type="ECO:0000313" key="2">
    <source>
        <dbReference type="EMBL" id="KXJ85914.1"/>
    </source>
</evidence>
<feature type="region of interest" description="Disordered" evidence="1">
    <location>
        <begin position="599"/>
        <end position="689"/>
    </location>
</feature>
<feature type="region of interest" description="Disordered" evidence="1">
    <location>
        <begin position="1082"/>
        <end position="1317"/>
    </location>
</feature>
<feature type="compositionally biased region" description="Polar residues" evidence="1">
    <location>
        <begin position="345"/>
        <end position="367"/>
    </location>
</feature>
<feature type="region of interest" description="Disordered" evidence="1">
    <location>
        <begin position="913"/>
        <end position="971"/>
    </location>
</feature>
<reference evidence="3" key="1">
    <citation type="submission" date="2016-02" db="EMBL/GenBank/DDBJ databases">
        <title>Draft genome sequence of Microdochium bolleyi, a fungal endophyte of beachgrass.</title>
        <authorList>
            <consortium name="DOE Joint Genome Institute"/>
            <person name="David A.S."/>
            <person name="May G."/>
            <person name="Haridas S."/>
            <person name="Lim J."/>
            <person name="Wang M."/>
            <person name="Labutti K."/>
            <person name="Lipzen A."/>
            <person name="Barry K."/>
            <person name="Grigoriev I.V."/>
        </authorList>
    </citation>
    <scope>NUCLEOTIDE SEQUENCE [LARGE SCALE GENOMIC DNA]</scope>
    <source>
        <strain evidence="3">J235TASD1</strain>
    </source>
</reference>
<feature type="compositionally biased region" description="Basic residues" evidence="1">
    <location>
        <begin position="1515"/>
        <end position="1529"/>
    </location>
</feature>
<feature type="compositionally biased region" description="Acidic residues" evidence="1">
    <location>
        <begin position="620"/>
        <end position="643"/>
    </location>
</feature>
<organism evidence="2 3">
    <name type="scientific">Microdochium bolleyi</name>
    <dbReference type="NCBI Taxonomy" id="196109"/>
    <lineage>
        <taxon>Eukaryota</taxon>
        <taxon>Fungi</taxon>
        <taxon>Dikarya</taxon>
        <taxon>Ascomycota</taxon>
        <taxon>Pezizomycotina</taxon>
        <taxon>Sordariomycetes</taxon>
        <taxon>Xylariomycetidae</taxon>
        <taxon>Xylariales</taxon>
        <taxon>Microdochiaceae</taxon>
        <taxon>Microdochium</taxon>
    </lineage>
</organism>
<feature type="region of interest" description="Disordered" evidence="1">
    <location>
        <begin position="1357"/>
        <end position="1415"/>
    </location>
</feature>
<evidence type="ECO:0000256" key="1">
    <source>
        <dbReference type="SAM" id="MobiDB-lite"/>
    </source>
</evidence>
<feature type="compositionally biased region" description="Low complexity" evidence="1">
    <location>
        <begin position="163"/>
        <end position="179"/>
    </location>
</feature>